<dbReference type="OrthoDB" id="1927690at2759"/>
<dbReference type="EMBL" id="QPKB01000006">
    <property type="protein sequence ID" value="RWR86252.1"/>
    <property type="molecule type" value="Genomic_DNA"/>
</dbReference>
<evidence type="ECO:0000256" key="1">
    <source>
        <dbReference type="SAM" id="Coils"/>
    </source>
</evidence>
<organism evidence="2 3">
    <name type="scientific">Cinnamomum micranthum f. kanehirae</name>
    <dbReference type="NCBI Taxonomy" id="337451"/>
    <lineage>
        <taxon>Eukaryota</taxon>
        <taxon>Viridiplantae</taxon>
        <taxon>Streptophyta</taxon>
        <taxon>Embryophyta</taxon>
        <taxon>Tracheophyta</taxon>
        <taxon>Spermatophyta</taxon>
        <taxon>Magnoliopsida</taxon>
        <taxon>Magnoliidae</taxon>
        <taxon>Laurales</taxon>
        <taxon>Lauraceae</taxon>
        <taxon>Cinnamomum</taxon>
    </lineage>
</organism>
<name>A0A3S4P6F0_9MAGN</name>
<dbReference type="STRING" id="337451.A0A3S4P6F0"/>
<keyword evidence="1" id="KW-0175">Coiled coil</keyword>
<dbReference type="Proteomes" id="UP000283530">
    <property type="component" value="Unassembled WGS sequence"/>
</dbReference>
<evidence type="ECO:0000313" key="2">
    <source>
        <dbReference type="EMBL" id="RWR86252.1"/>
    </source>
</evidence>
<dbReference type="PANTHER" id="PTHR36037">
    <property type="entry name" value="RNA-DIRECTED DNA POLYMERASE (REVERSE TRANSCRIPTASE)-RELATED FAMILY PROTEIN"/>
    <property type="match status" value="1"/>
</dbReference>
<keyword evidence="3" id="KW-1185">Reference proteome</keyword>
<feature type="coiled-coil region" evidence="1">
    <location>
        <begin position="118"/>
        <end position="152"/>
    </location>
</feature>
<protein>
    <submittedName>
        <fullName evidence="2">Uncharacterized protein</fullName>
    </submittedName>
</protein>
<dbReference type="PANTHER" id="PTHR36037:SF1">
    <property type="entry name" value="RNA-DIRECTED DNA POLYMERASE (REVERSE TRANSCRIPTASE)-RELATED FAMILY PROTEIN"/>
    <property type="match status" value="1"/>
</dbReference>
<reference evidence="2 3" key="1">
    <citation type="journal article" date="2019" name="Nat. Plants">
        <title>Stout camphor tree genome fills gaps in understanding of flowering plant genome evolution.</title>
        <authorList>
            <person name="Chaw S.M."/>
            <person name="Liu Y.C."/>
            <person name="Wu Y.W."/>
            <person name="Wang H.Y."/>
            <person name="Lin C.I."/>
            <person name="Wu C.S."/>
            <person name="Ke H.M."/>
            <person name="Chang L.Y."/>
            <person name="Hsu C.Y."/>
            <person name="Yang H.T."/>
            <person name="Sudianto E."/>
            <person name="Hsu M.H."/>
            <person name="Wu K.P."/>
            <person name="Wang L.N."/>
            <person name="Leebens-Mack J.H."/>
            <person name="Tsai I.J."/>
        </authorList>
    </citation>
    <scope>NUCLEOTIDE SEQUENCE [LARGE SCALE GENOMIC DNA]</scope>
    <source>
        <strain evidence="3">cv. Chaw 1501</strain>
        <tissue evidence="2">Young leaves</tissue>
    </source>
</reference>
<gene>
    <name evidence="2" type="ORF">CKAN_01514100</name>
</gene>
<evidence type="ECO:0000313" key="3">
    <source>
        <dbReference type="Proteomes" id="UP000283530"/>
    </source>
</evidence>
<accession>A0A3S4P6F0</accession>
<sequence>MGKKEESFDPDIDLEVGFVKMLFGSFRGAEREKEGRDREMAVCNETLVSSPAESGQQLNLEAIRSRIQEISERPRTCLDFSEISSSESEKLLQECLHHLTSNFQKIESDFSDISSLGLEDLDVYLEHLKRELNSAEAENALISDEIEALTGTCIKDSIQLESELEGLGTSLKFFDAQIEMGRKDYNTSRKWKGEAEDYLEVARYQT</sequence>
<proteinExistence type="predicted"/>
<dbReference type="AlphaFoldDB" id="A0A3S4P6F0"/>
<comment type="caution">
    <text evidence="2">The sequence shown here is derived from an EMBL/GenBank/DDBJ whole genome shotgun (WGS) entry which is preliminary data.</text>
</comment>